<sequence>MPSHESRSLQRFKFCLGGVNSYQLSALMAGNKSSSIASTLSSQTKKLISQLIKFQSTILSFRHSSFILATFCGRSRGRTRGRFNNACGGRSFQSPVRGGRHLFASVECQIHAKLGHSTTSYWHRANISYQPSTPQALPADEDASTINWFLDSGASNNLKTDAYQLQSSQHYFGNLQVQVGNGHHLPIAHSGQVFCFCRIHPAESLFAASTEIVSCSLSPPNPAEFVSKTCSLLPPNPSDSYLVRCFRRIRPAKRCFHRNLPLLRLLPPNPSRKDFTLISSSE</sequence>
<dbReference type="Proteomes" id="UP001552299">
    <property type="component" value="Unassembled WGS sequence"/>
</dbReference>
<protein>
    <submittedName>
        <fullName evidence="1">Uncharacterized protein</fullName>
    </submittedName>
</protein>
<keyword evidence="2" id="KW-1185">Reference proteome</keyword>
<accession>A0ABD0UU46</accession>
<gene>
    <name evidence="1" type="ORF">M5K25_013555</name>
</gene>
<evidence type="ECO:0000313" key="2">
    <source>
        <dbReference type="Proteomes" id="UP001552299"/>
    </source>
</evidence>
<comment type="caution">
    <text evidence="1">The sequence shown here is derived from an EMBL/GenBank/DDBJ whole genome shotgun (WGS) entry which is preliminary data.</text>
</comment>
<dbReference type="EMBL" id="JANQDX010000011">
    <property type="protein sequence ID" value="KAL0916073.1"/>
    <property type="molecule type" value="Genomic_DNA"/>
</dbReference>
<reference evidence="1 2" key="1">
    <citation type="journal article" date="2024" name="Plant Biotechnol. J.">
        <title>Dendrobium thyrsiflorum genome and its molecular insights into genes involved in important horticultural traits.</title>
        <authorList>
            <person name="Chen B."/>
            <person name="Wang J.Y."/>
            <person name="Zheng P.J."/>
            <person name="Li K.L."/>
            <person name="Liang Y.M."/>
            <person name="Chen X.F."/>
            <person name="Zhang C."/>
            <person name="Zhao X."/>
            <person name="He X."/>
            <person name="Zhang G.Q."/>
            <person name="Liu Z.J."/>
            <person name="Xu Q."/>
        </authorList>
    </citation>
    <scope>NUCLEOTIDE SEQUENCE [LARGE SCALE GENOMIC DNA]</scope>
    <source>
        <strain evidence="1">GZMU011</strain>
    </source>
</reference>
<evidence type="ECO:0000313" key="1">
    <source>
        <dbReference type="EMBL" id="KAL0916073.1"/>
    </source>
</evidence>
<organism evidence="1 2">
    <name type="scientific">Dendrobium thyrsiflorum</name>
    <name type="common">Pinecone-like raceme dendrobium</name>
    <name type="synonym">Orchid</name>
    <dbReference type="NCBI Taxonomy" id="117978"/>
    <lineage>
        <taxon>Eukaryota</taxon>
        <taxon>Viridiplantae</taxon>
        <taxon>Streptophyta</taxon>
        <taxon>Embryophyta</taxon>
        <taxon>Tracheophyta</taxon>
        <taxon>Spermatophyta</taxon>
        <taxon>Magnoliopsida</taxon>
        <taxon>Liliopsida</taxon>
        <taxon>Asparagales</taxon>
        <taxon>Orchidaceae</taxon>
        <taxon>Epidendroideae</taxon>
        <taxon>Malaxideae</taxon>
        <taxon>Dendrobiinae</taxon>
        <taxon>Dendrobium</taxon>
    </lineage>
</organism>
<dbReference type="AlphaFoldDB" id="A0ABD0UU46"/>
<proteinExistence type="predicted"/>
<name>A0ABD0UU46_DENTH</name>